<dbReference type="EMBL" id="ACIP02000001">
    <property type="protein sequence ID" value="EEP29139.1"/>
    <property type="molecule type" value="Genomic_DNA"/>
</dbReference>
<dbReference type="HOGENOM" id="CLU_031285_17_3_9"/>
<dbReference type="GO" id="GO:0055052">
    <property type="term" value="C:ATP-binding cassette (ABC) transporter complex, substrate-binding subunit-containing"/>
    <property type="evidence" value="ECO:0007669"/>
    <property type="project" value="TreeGrafter"/>
</dbReference>
<keyword evidence="2" id="KW-0813">Transport</keyword>
<evidence type="ECO:0000256" key="5">
    <source>
        <dbReference type="SAM" id="SignalP"/>
    </source>
</evidence>
<dbReference type="Gene3D" id="3.40.190.10">
    <property type="entry name" value="Periplasmic binding protein-like II"/>
    <property type="match status" value="2"/>
</dbReference>
<comment type="caution">
    <text evidence="6">The sequence shown here is derived from an EMBL/GenBank/DDBJ whole genome shotgun (WGS) entry which is preliminary data.</text>
</comment>
<evidence type="ECO:0000256" key="3">
    <source>
        <dbReference type="ARBA" id="ARBA00022729"/>
    </source>
</evidence>
<dbReference type="AlphaFoldDB" id="C4G942"/>
<reference evidence="6" key="1">
    <citation type="submission" date="2009-04" db="EMBL/GenBank/DDBJ databases">
        <authorList>
            <person name="Weinstock G."/>
            <person name="Sodergren E."/>
            <person name="Clifton S."/>
            <person name="Fulton L."/>
            <person name="Fulton B."/>
            <person name="Courtney L."/>
            <person name="Fronick C."/>
            <person name="Harrison M."/>
            <person name="Strong C."/>
            <person name="Farmer C."/>
            <person name="Delahaunty K."/>
            <person name="Markovic C."/>
            <person name="Hall O."/>
            <person name="Minx P."/>
            <person name="Tomlinson C."/>
            <person name="Mitreva M."/>
            <person name="Nelson J."/>
            <person name="Hou S."/>
            <person name="Wollam A."/>
            <person name="Pepin K.H."/>
            <person name="Johnson M."/>
            <person name="Bhonagiri V."/>
            <person name="Nash W.E."/>
            <person name="Warren W."/>
            <person name="Chinwalla A."/>
            <person name="Mardis E.R."/>
            <person name="Wilson R.K."/>
        </authorList>
    </citation>
    <scope>NUCLEOTIDE SEQUENCE [LARGE SCALE GENOMIC DNA]</scope>
    <source>
        <strain evidence="6">DSM 14600</strain>
    </source>
</reference>
<name>C4G942_9FIRM</name>
<dbReference type="GO" id="GO:0042956">
    <property type="term" value="P:maltodextrin transmembrane transport"/>
    <property type="evidence" value="ECO:0007669"/>
    <property type="project" value="TreeGrafter"/>
</dbReference>
<dbReference type="PANTHER" id="PTHR30061">
    <property type="entry name" value="MALTOSE-BINDING PERIPLASMIC PROTEIN"/>
    <property type="match status" value="1"/>
</dbReference>
<accession>C4G942</accession>
<dbReference type="InterPro" id="IPR006059">
    <property type="entry name" value="SBP"/>
</dbReference>
<dbReference type="PANTHER" id="PTHR30061:SF50">
    <property type="entry name" value="MALTOSE_MALTODEXTRIN-BINDING PERIPLASMIC PROTEIN"/>
    <property type="match status" value="1"/>
</dbReference>
<proteinExistence type="inferred from homology"/>
<dbReference type="eggNOG" id="COG2182">
    <property type="taxonomic scope" value="Bacteria"/>
</dbReference>
<keyword evidence="7" id="KW-1185">Reference proteome</keyword>
<dbReference type="STRING" id="626523.GCWU000342_00492"/>
<dbReference type="Proteomes" id="UP000003494">
    <property type="component" value="Unassembled WGS sequence"/>
</dbReference>
<feature type="compositionally biased region" description="Basic and acidic residues" evidence="4">
    <location>
        <begin position="32"/>
        <end position="43"/>
    </location>
</feature>
<dbReference type="SUPFAM" id="SSF53850">
    <property type="entry name" value="Periplasmic binding protein-like II"/>
    <property type="match status" value="1"/>
</dbReference>
<organism evidence="6 7">
    <name type="scientific">Shuttleworthella satelles DSM 14600</name>
    <dbReference type="NCBI Taxonomy" id="626523"/>
    <lineage>
        <taxon>Bacteria</taxon>
        <taxon>Bacillati</taxon>
        <taxon>Bacillota</taxon>
        <taxon>Clostridia</taxon>
        <taxon>Lachnospirales</taxon>
        <taxon>Lachnospiraceae</taxon>
        <taxon>Shuttleworthella</taxon>
    </lineage>
</organism>
<comment type="similarity">
    <text evidence="1">Belongs to the bacterial solute-binding protein 1 family.</text>
</comment>
<gene>
    <name evidence="6" type="ORF">GCWU000342_00492</name>
</gene>
<dbReference type="Pfam" id="PF13416">
    <property type="entry name" value="SBP_bac_8"/>
    <property type="match status" value="1"/>
</dbReference>
<dbReference type="PROSITE" id="PS51257">
    <property type="entry name" value="PROKAR_LIPOPROTEIN"/>
    <property type="match status" value="1"/>
</dbReference>
<feature type="region of interest" description="Disordered" evidence="4">
    <location>
        <begin position="29"/>
        <end position="60"/>
    </location>
</feature>
<evidence type="ECO:0000313" key="7">
    <source>
        <dbReference type="Proteomes" id="UP000003494"/>
    </source>
</evidence>
<feature type="chain" id="PRO_5039646619" evidence="5">
    <location>
        <begin position="29"/>
        <end position="416"/>
    </location>
</feature>
<dbReference type="GO" id="GO:0015768">
    <property type="term" value="P:maltose transport"/>
    <property type="evidence" value="ECO:0007669"/>
    <property type="project" value="TreeGrafter"/>
</dbReference>
<dbReference type="CDD" id="cd13655">
    <property type="entry name" value="PBP2_oligosaccharide_1"/>
    <property type="match status" value="1"/>
</dbReference>
<evidence type="ECO:0000313" key="6">
    <source>
        <dbReference type="EMBL" id="EEP29139.1"/>
    </source>
</evidence>
<evidence type="ECO:0000256" key="4">
    <source>
        <dbReference type="SAM" id="MobiDB-lite"/>
    </source>
</evidence>
<evidence type="ECO:0000256" key="1">
    <source>
        <dbReference type="ARBA" id="ARBA00008520"/>
    </source>
</evidence>
<dbReference type="GO" id="GO:1901982">
    <property type="term" value="F:maltose binding"/>
    <property type="evidence" value="ECO:0007669"/>
    <property type="project" value="TreeGrafter"/>
</dbReference>
<protein>
    <submittedName>
        <fullName evidence="6">ABC transporter, solute-binding protein</fullName>
    </submittedName>
</protein>
<evidence type="ECO:0000256" key="2">
    <source>
        <dbReference type="ARBA" id="ARBA00022448"/>
    </source>
</evidence>
<sequence>MEGTMKSKKLAALGLAALMGVSALTGCAGGKTSDKNTKTESKEATLTVWSPSEDQSEEQGNWLKKELDAFQQAHPEWKLTFNTGVCPEGDAKNLVASDPGAAADVFMYANDQIPDLLKANALAELGGSTVEAIKKNNDATTVSTVTYNNSIYGVPFTGNTWFMYYDKRVFSADDAKNLDTMLKKGKVGFPLSNSWYFASTYVANGCTLFGKDGTDGKAGIDFSGDKATAVTNYLIDLAKNPNFKDANGLSASTLGDGTINALFSGAWDYKAVVDALGQENVGIAVPPKFNLNGKEVQMKAFAGSKAIGVNPNSKNSEIAVALAAFLGSSKAQQDHYDLRKVIPSDTTLKVSDDLSKVQMSTIESCAIVQPLQSGMGQYWTPAESMGKEIIAGTVTHDNAAEKTESMNKAMNTAAVQ</sequence>
<keyword evidence="3 5" id="KW-0732">Signal</keyword>
<feature type="signal peptide" evidence="5">
    <location>
        <begin position="1"/>
        <end position="28"/>
    </location>
</feature>